<gene>
    <name evidence="4" type="ORF">D2E22_0781</name>
</gene>
<accession>A0A430F963</accession>
<protein>
    <submittedName>
        <fullName evidence="4">DNA methyltransferase</fullName>
    </submittedName>
</protein>
<dbReference type="Pfam" id="PF03602">
    <property type="entry name" value="Cons_hypoth95"/>
    <property type="match status" value="1"/>
</dbReference>
<evidence type="ECO:0000313" key="5">
    <source>
        <dbReference type="Proteomes" id="UP000288052"/>
    </source>
</evidence>
<dbReference type="SUPFAM" id="SSF53335">
    <property type="entry name" value="S-adenosyl-L-methionine-dependent methyltransferases"/>
    <property type="match status" value="1"/>
</dbReference>
<feature type="region of interest" description="Disordered" evidence="3">
    <location>
        <begin position="1"/>
        <end position="39"/>
    </location>
</feature>
<dbReference type="CDD" id="cd02440">
    <property type="entry name" value="AdoMet_MTases"/>
    <property type="match status" value="1"/>
</dbReference>
<evidence type="ECO:0000256" key="3">
    <source>
        <dbReference type="SAM" id="MobiDB-lite"/>
    </source>
</evidence>
<dbReference type="InterPro" id="IPR004398">
    <property type="entry name" value="RNA_MeTrfase_RsmD"/>
</dbReference>
<sequence length="304" mass="32659">MHGLPAGAKSTVAQTGRPTAAQARRSTMTARPATSNAAGTTKLGFVNAYTPDPTTPAMTNTFGGGGIPVDAEPTVQPADFMNAFLRMDRMAMGGRGARLETMHVITGRFKGAPLTTPLSVTRPTTDRTKEALFSRLESRGLLQDARVLDLFGGTGALGIEALSRGARELVVVEANAQAAKLIAGTLTALKRHHGWEEGMDAHVVRAKAERYAAKAKVDAPFDLVLIDPPYMFATNDCARLLDDLVGRGLVGQYGAIVLERSKRTAPPTPPAGWVEDDRRDYGETTVYTYRSNDYERLVDAQRAD</sequence>
<dbReference type="AlphaFoldDB" id="A0A430F963"/>
<dbReference type="GO" id="GO:0008168">
    <property type="term" value="F:methyltransferase activity"/>
    <property type="evidence" value="ECO:0007669"/>
    <property type="project" value="UniProtKB-KW"/>
</dbReference>
<comment type="caution">
    <text evidence="4">The sequence shown here is derived from an EMBL/GenBank/DDBJ whole genome shotgun (WGS) entry which is preliminary data.</text>
</comment>
<dbReference type="Gene3D" id="3.40.50.150">
    <property type="entry name" value="Vaccinia Virus protein VP39"/>
    <property type="match status" value="1"/>
</dbReference>
<evidence type="ECO:0000256" key="2">
    <source>
        <dbReference type="ARBA" id="ARBA00022679"/>
    </source>
</evidence>
<reference evidence="4 5" key="1">
    <citation type="submission" date="2018-09" db="EMBL/GenBank/DDBJ databases">
        <title>Characterization of the phylogenetic diversity of five novel species belonging to the genus Bifidobacterium.</title>
        <authorList>
            <person name="Lugli G.A."/>
            <person name="Duranti S."/>
            <person name="Milani C."/>
        </authorList>
    </citation>
    <scope>NUCLEOTIDE SEQUENCE [LARGE SCALE GENOMIC DNA]</scope>
    <source>
        <strain evidence="4 5">2020B</strain>
    </source>
</reference>
<dbReference type="PANTHER" id="PTHR43542:SF1">
    <property type="entry name" value="METHYLTRANSFERASE"/>
    <property type="match status" value="1"/>
</dbReference>
<dbReference type="PANTHER" id="PTHR43542">
    <property type="entry name" value="METHYLTRANSFERASE"/>
    <property type="match status" value="1"/>
</dbReference>
<dbReference type="EMBL" id="QXGI01000002">
    <property type="protein sequence ID" value="RSX49361.1"/>
    <property type="molecule type" value="Genomic_DNA"/>
</dbReference>
<feature type="compositionally biased region" description="Polar residues" evidence="3">
    <location>
        <begin position="24"/>
        <end position="39"/>
    </location>
</feature>
<dbReference type="PROSITE" id="PS00092">
    <property type="entry name" value="N6_MTASE"/>
    <property type="match status" value="1"/>
</dbReference>
<organism evidence="4 5">
    <name type="scientific">Bifidobacterium castoris</name>
    <dbReference type="NCBI Taxonomy" id="2306972"/>
    <lineage>
        <taxon>Bacteria</taxon>
        <taxon>Bacillati</taxon>
        <taxon>Actinomycetota</taxon>
        <taxon>Actinomycetes</taxon>
        <taxon>Bifidobacteriales</taxon>
        <taxon>Bifidobacteriaceae</taxon>
        <taxon>Bifidobacterium</taxon>
    </lineage>
</organism>
<dbReference type="InterPro" id="IPR002052">
    <property type="entry name" value="DNA_methylase_N6_adenine_CS"/>
</dbReference>
<proteinExistence type="predicted"/>
<dbReference type="GO" id="GO:0003676">
    <property type="term" value="F:nucleic acid binding"/>
    <property type="evidence" value="ECO:0007669"/>
    <property type="project" value="InterPro"/>
</dbReference>
<name>A0A430F963_9BIFI</name>
<keyword evidence="5" id="KW-1185">Reference proteome</keyword>
<dbReference type="InterPro" id="IPR029063">
    <property type="entry name" value="SAM-dependent_MTases_sf"/>
</dbReference>
<evidence type="ECO:0000313" key="4">
    <source>
        <dbReference type="EMBL" id="RSX49361.1"/>
    </source>
</evidence>
<dbReference type="GO" id="GO:0031167">
    <property type="term" value="P:rRNA methylation"/>
    <property type="evidence" value="ECO:0007669"/>
    <property type="project" value="InterPro"/>
</dbReference>
<dbReference type="Proteomes" id="UP000288052">
    <property type="component" value="Unassembled WGS sequence"/>
</dbReference>
<keyword evidence="2 4" id="KW-0808">Transferase</keyword>
<evidence type="ECO:0000256" key="1">
    <source>
        <dbReference type="ARBA" id="ARBA00022603"/>
    </source>
</evidence>
<keyword evidence="1 4" id="KW-0489">Methyltransferase</keyword>